<dbReference type="GO" id="GO:0016405">
    <property type="term" value="F:CoA-ligase activity"/>
    <property type="evidence" value="ECO:0007669"/>
    <property type="project" value="UniProtKB-ARBA"/>
</dbReference>
<evidence type="ECO:0000256" key="4">
    <source>
        <dbReference type="ARBA" id="ARBA00022840"/>
    </source>
</evidence>
<keyword evidence="3" id="KW-0547">Nucleotide-binding</keyword>
<evidence type="ECO:0000256" key="1">
    <source>
        <dbReference type="ARBA" id="ARBA00006432"/>
    </source>
</evidence>
<accession>A0A9D1LX94</accession>
<dbReference type="GO" id="GO:0006633">
    <property type="term" value="P:fatty acid biosynthetic process"/>
    <property type="evidence" value="ECO:0007669"/>
    <property type="project" value="TreeGrafter"/>
</dbReference>
<evidence type="ECO:0000259" key="6">
    <source>
        <dbReference type="Pfam" id="PF13193"/>
    </source>
</evidence>
<keyword evidence="2" id="KW-0436">Ligase</keyword>
<reference evidence="7" key="1">
    <citation type="submission" date="2020-10" db="EMBL/GenBank/DDBJ databases">
        <authorList>
            <person name="Gilroy R."/>
        </authorList>
    </citation>
    <scope>NUCLEOTIDE SEQUENCE</scope>
    <source>
        <strain evidence="7">ChiGjej1B1-1684</strain>
    </source>
</reference>
<dbReference type="PROSITE" id="PS00455">
    <property type="entry name" value="AMP_BINDING"/>
    <property type="match status" value="1"/>
</dbReference>
<dbReference type="InterPro" id="IPR051087">
    <property type="entry name" value="Mitochondrial_ACSM"/>
</dbReference>
<dbReference type="EMBL" id="DVNG01000031">
    <property type="protein sequence ID" value="HIU49798.1"/>
    <property type="molecule type" value="Genomic_DNA"/>
</dbReference>
<dbReference type="PANTHER" id="PTHR43605">
    <property type="entry name" value="ACYL-COENZYME A SYNTHETASE"/>
    <property type="match status" value="1"/>
</dbReference>
<dbReference type="Gene3D" id="3.40.50.12780">
    <property type="entry name" value="N-terminal domain of ligase-like"/>
    <property type="match status" value="1"/>
</dbReference>
<dbReference type="Gene3D" id="3.30.300.30">
    <property type="match status" value="1"/>
</dbReference>
<evidence type="ECO:0000313" key="8">
    <source>
        <dbReference type="Proteomes" id="UP000824118"/>
    </source>
</evidence>
<dbReference type="SUPFAM" id="SSF56801">
    <property type="entry name" value="Acetyl-CoA synthetase-like"/>
    <property type="match status" value="1"/>
</dbReference>
<dbReference type="GO" id="GO:0015645">
    <property type="term" value="F:fatty acid ligase activity"/>
    <property type="evidence" value="ECO:0007669"/>
    <property type="project" value="TreeGrafter"/>
</dbReference>
<comment type="similarity">
    <text evidence="1">Belongs to the ATP-dependent AMP-binding enzyme family.</text>
</comment>
<feature type="domain" description="AMP-dependent synthetase/ligase" evidence="5">
    <location>
        <begin position="38"/>
        <end position="407"/>
    </location>
</feature>
<evidence type="ECO:0000256" key="3">
    <source>
        <dbReference type="ARBA" id="ARBA00022741"/>
    </source>
</evidence>
<dbReference type="AlphaFoldDB" id="A0A9D1LX94"/>
<dbReference type="GO" id="GO:0006637">
    <property type="term" value="P:acyl-CoA metabolic process"/>
    <property type="evidence" value="ECO:0007669"/>
    <property type="project" value="TreeGrafter"/>
</dbReference>
<dbReference type="PANTHER" id="PTHR43605:SF10">
    <property type="entry name" value="ACYL-COA SYNTHETASE MEDIUM CHAIN FAMILY MEMBER 3"/>
    <property type="match status" value="1"/>
</dbReference>
<dbReference type="Proteomes" id="UP000824118">
    <property type="component" value="Unassembled WGS sequence"/>
</dbReference>
<evidence type="ECO:0000256" key="2">
    <source>
        <dbReference type="ARBA" id="ARBA00022598"/>
    </source>
</evidence>
<comment type="caution">
    <text evidence="7">The sequence shown here is derived from an EMBL/GenBank/DDBJ whole genome shotgun (WGS) entry which is preliminary data.</text>
</comment>
<dbReference type="FunFam" id="3.30.300.30:FF:000005">
    <property type="entry name" value="Acyl-coenzyme A synthetase ACSM5, mitochondrial"/>
    <property type="match status" value="1"/>
</dbReference>
<protein>
    <submittedName>
        <fullName evidence="7">AMP-binding protein</fullName>
    </submittedName>
</protein>
<reference evidence="7" key="2">
    <citation type="journal article" date="2021" name="PeerJ">
        <title>Extensive microbial diversity within the chicken gut microbiome revealed by metagenomics and culture.</title>
        <authorList>
            <person name="Gilroy R."/>
            <person name="Ravi A."/>
            <person name="Getino M."/>
            <person name="Pursley I."/>
            <person name="Horton D.L."/>
            <person name="Alikhan N.F."/>
            <person name="Baker D."/>
            <person name="Gharbi K."/>
            <person name="Hall N."/>
            <person name="Watson M."/>
            <person name="Adriaenssens E.M."/>
            <person name="Foster-Nyarko E."/>
            <person name="Jarju S."/>
            <person name="Secka A."/>
            <person name="Antonio M."/>
            <person name="Oren A."/>
            <person name="Chaudhuri R.R."/>
            <person name="La Ragione R."/>
            <person name="Hildebrand F."/>
            <person name="Pallen M.J."/>
        </authorList>
    </citation>
    <scope>NUCLEOTIDE SEQUENCE</scope>
    <source>
        <strain evidence="7">ChiGjej1B1-1684</strain>
    </source>
</reference>
<gene>
    <name evidence="7" type="ORF">IAD22_02125</name>
</gene>
<dbReference type="InterPro" id="IPR000873">
    <property type="entry name" value="AMP-dep_synth/lig_dom"/>
</dbReference>
<organism evidence="7 8">
    <name type="scientific">Candidatus Limousia pullorum</name>
    <dbReference type="NCBI Taxonomy" id="2840860"/>
    <lineage>
        <taxon>Bacteria</taxon>
        <taxon>Bacillati</taxon>
        <taxon>Bacillota</taxon>
        <taxon>Clostridia</taxon>
        <taxon>Eubacteriales</taxon>
        <taxon>Oscillospiraceae</taxon>
        <taxon>Oscillospiraceae incertae sedis</taxon>
        <taxon>Candidatus Limousia</taxon>
    </lineage>
</organism>
<proteinExistence type="inferred from homology"/>
<evidence type="ECO:0000259" key="5">
    <source>
        <dbReference type="Pfam" id="PF00501"/>
    </source>
</evidence>
<dbReference type="Pfam" id="PF00501">
    <property type="entry name" value="AMP-binding"/>
    <property type="match status" value="1"/>
</dbReference>
<evidence type="ECO:0000313" key="7">
    <source>
        <dbReference type="EMBL" id="HIU49798.1"/>
    </source>
</evidence>
<dbReference type="InterPro" id="IPR042099">
    <property type="entry name" value="ANL_N_sf"/>
</dbReference>
<dbReference type="InterPro" id="IPR045851">
    <property type="entry name" value="AMP-bd_C_sf"/>
</dbReference>
<sequence length="547" mass="61880">MINIHQKFCRETFFDGKLVDFQPVYGENFNFAYDVIDEIAKAEPQRRAMLWTDDFGNDKTFTFGDISRYSTMAANMFTSLGIGRGDTVVLVLKRHYQFWFCVLGLHKIGAVGIPATNLLTKKDYVYRFNAAHVKGIIATTDGDVIEHVESALPDSPTVKVKISVKGSHEGWTDFDSELEKYPDTMDRIETLATDPMLLYFTSGTTGMPKMVWHDHTYPIGHIVTAKYWHNVIPDGLHLTISDTGWMKAMWGKLYGQWFMEAGIFVCDFNKFTPAELLPLFAKYNITTFCAPPTMYRFFIKEDLDKYDLSSIKHATVAGEPLNPEVYNKFLQSTGLKLMEGFGQTETTLTLFNMVGTTPKPGSMGKPSPAYNIDLIDYDGNSVPTGSVGEIVLRTDKGKPCGMFDGYYENPELTKTVWDNNIYHTGDTAWKDEDGYFWYVGRTDDIIKSSGYRIGPFEIESVIMEHPCCLECAITGVPDPIRGQIVKATIVLAKGYTPSEELKKEIQQYVKVNTAPYKYPRVVEFVDELPKTISGKIRRTEIRGDKKA</sequence>
<dbReference type="Pfam" id="PF13193">
    <property type="entry name" value="AMP-binding_C"/>
    <property type="match status" value="1"/>
</dbReference>
<keyword evidence="4" id="KW-0067">ATP-binding</keyword>
<dbReference type="InterPro" id="IPR020845">
    <property type="entry name" value="AMP-binding_CS"/>
</dbReference>
<dbReference type="InterPro" id="IPR025110">
    <property type="entry name" value="AMP-bd_C"/>
</dbReference>
<dbReference type="GO" id="GO:0005524">
    <property type="term" value="F:ATP binding"/>
    <property type="evidence" value="ECO:0007669"/>
    <property type="project" value="UniProtKB-KW"/>
</dbReference>
<name>A0A9D1LX94_9FIRM</name>
<feature type="domain" description="AMP-binding enzyme C-terminal" evidence="6">
    <location>
        <begin position="457"/>
        <end position="535"/>
    </location>
</feature>
<dbReference type="GO" id="GO:0004321">
    <property type="term" value="F:fatty-acyl-CoA synthase activity"/>
    <property type="evidence" value="ECO:0007669"/>
    <property type="project" value="TreeGrafter"/>
</dbReference>